<organism evidence="1 2">
    <name type="scientific">Homarus americanus</name>
    <name type="common">American lobster</name>
    <dbReference type="NCBI Taxonomy" id="6706"/>
    <lineage>
        <taxon>Eukaryota</taxon>
        <taxon>Metazoa</taxon>
        <taxon>Ecdysozoa</taxon>
        <taxon>Arthropoda</taxon>
        <taxon>Crustacea</taxon>
        <taxon>Multicrustacea</taxon>
        <taxon>Malacostraca</taxon>
        <taxon>Eumalacostraca</taxon>
        <taxon>Eucarida</taxon>
        <taxon>Decapoda</taxon>
        <taxon>Pleocyemata</taxon>
        <taxon>Astacidea</taxon>
        <taxon>Nephropoidea</taxon>
        <taxon>Nephropidae</taxon>
        <taxon>Homarus</taxon>
    </lineage>
</organism>
<comment type="caution">
    <text evidence="1">The sequence shown here is derived from an EMBL/GenBank/DDBJ whole genome shotgun (WGS) entry which is preliminary data.</text>
</comment>
<protein>
    <submittedName>
        <fullName evidence="1">Uncharacterized protein</fullName>
    </submittedName>
</protein>
<reference evidence="1" key="1">
    <citation type="journal article" date="2021" name="Sci. Adv.">
        <title>The American lobster genome reveals insights on longevity, neural, and immune adaptations.</title>
        <authorList>
            <person name="Polinski J.M."/>
            <person name="Zimin A.V."/>
            <person name="Clark K.F."/>
            <person name="Kohn A.B."/>
            <person name="Sadowski N."/>
            <person name="Timp W."/>
            <person name="Ptitsyn A."/>
            <person name="Khanna P."/>
            <person name="Romanova D.Y."/>
            <person name="Williams P."/>
            <person name="Greenwood S.J."/>
            <person name="Moroz L.L."/>
            <person name="Walt D.R."/>
            <person name="Bodnar A.G."/>
        </authorList>
    </citation>
    <scope>NUCLEOTIDE SEQUENCE</scope>
    <source>
        <strain evidence="1">GMGI-L3</strain>
    </source>
</reference>
<dbReference type="AlphaFoldDB" id="A0A8J5T2E4"/>
<dbReference type="EMBL" id="JAHLQT010011632">
    <property type="protein sequence ID" value="KAG7171946.1"/>
    <property type="molecule type" value="Genomic_DNA"/>
</dbReference>
<keyword evidence="2" id="KW-1185">Reference proteome</keyword>
<proteinExistence type="predicted"/>
<gene>
    <name evidence="1" type="ORF">Hamer_G000891</name>
</gene>
<name>A0A8J5T2E4_HOMAM</name>
<sequence length="114" mass="13051">MEATGNEVKRKAPIILEKAPKLEYRKNKLTLKTKLMILIQTGNVEIVSVKEVKEHVPVKQAITSPKQDQLNLKLCELQDHVNELYKGGCGMLTYEECKSLKKKETEIDDLKKED</sequence>
<evidence type="ECO:0000313" key="2">
    <source>
        <dbReference type="Proteomes" id="UP000747542"/>
    </source>
</evidence>
<evidence type="ECO:0000313" key="1">
    <source>
        <dbReference type="EMBL" id="KAG7171946.1"/>
    </source>
</evidence>
<accession>A0A8J5T2E4</accession>
<dbReference type="Proteomes" id="UP000747542">
    <property type="component" value="Unassembled WGS sequence"/>
</dbReference>